<gene>
    <name evidence="1" type="ORF">ACFYKX_06165</name>
</gene>
<protein>
    <submittedName>
        <fullName evidence="1">YheE family protein</fullName>
    </submittedName>
</protein>
<comment type="caution">
    <text evidence="1">The sequence shown here is derived from an EMBL/GenBank/DDBJ whole genome shotgun (WGS) entry which is preliminary data.</text>
</comment>
<reference evidence="1 2" key="1">
    <citation type="submission" date="2024-08" db="EMBL/GenBank/DDBJ databases">
        <title>Two novel Cytobacillus novel species.</title>
        <authorList>
            <person name="Liu G."/>
        </authorList>
    </citation>
    <scope>NUCLEOTIDE SEQUENCE [LARGE SCALE GENOMIC DNA]</scope>
    <source>
        <strain evidence="1 2">FJAT-54145</strain>
    </source>
</reference>
<sequence length="70" mass="8455">MLTHFQFKPLFENKQMPGWRISFYFRKQKYNGIYHPDGKIEWTSEAPPSHDVEAIIDNIHALMNFHVYDK</sequence>
<keyword evidence="2" id="KW-1185">Reference proteome</keyword>
<evidence type="ECO:0000313" key="1">
    <source>
        <dbReference type="EMBL" id="MFE8700186.1"/>
    </source>
</evidence>
<dbReference type="PIRSF" id="PIRSF037692">
    <property type="entry name" value="UCP037692"/>
    <property type="match status" value="1"/>
</dbReference>
<organism evidence="1 2">
    <name type="scientific">Cytobacillus spartinae</name>
    <dbReference type="NCBI Taxonomy" id="3299023"/>
    <lineage>
        <taxon>Bacteria</taxon>
        <taxon>Bacillati</taxon>
        <taxon>Bacillota</taxon>
        <taxon>Bacilli</taxon>
        <taxon>Bacillales</taxon>
        <taxon>Bacillaceae</taxon>
        <taxon>Cytobacillus</taxon>
    </lineage>
</organism>
<accession>A0ABW6K7M4</accession>
<dbReference type="Pfam" id="PF17277">
    <property type="entry name" value="DUF5342"/>
    <property type="match status" value="1"/>
</dbReference>
<dbReference type="InterPro" id="IPR017263">
    <property type="entry name" value="UCP037692"/>
</dbReference>
<dbReference type="RefSeq" id="WP_389359141.1">
    <property type="nucleotide sequence ID" value="NZ_JBIACK010000002.1"/>
</dbReference>
<evidence type="ECO:0000313" key="2">
    <source>
        <dbReference type="Proteomes" id="UP001601059"/>
    </source>
</evidence>
<dbReference type="EMBL" id="JBIACK010000002">
    <property type="protein sequence ID" value="MFE8700186.1"/>
    <property type="molecule type" value="Genomic_DNA"/>
</dbReference>
<name>A0ABW6K7M4_9BACI</name>
<proteinExistence type="predicted"/>
<dbReference type="Proteomes" id="UP001601059">
    <property type="component" value="Unassembled WGS sequence"/>
</dbReference>